<dbReference type="OrthoDB" id="9808528at2"/>
<dbReference type="InterPro" id="IPR014710">
    <property type="entry name" value="RmlC-like_jellyroll"/>
</dbReference>
<dbReference type="InterPro" id="IPR005105">
    <property type="entry name" value="GlnD_Uridyltrans_N"/>
</dbReference>
<dbReference type="InterPro" id="IPR046342">
    <property type="entry name" value="CBS_dom_sf"/>
</dbReference>
<protein>
    <submittedName>
        <fullName evidence="5">Nucleotidyltransferase family protein</fullName>
    </submittedName>
</protein>
<dbReference type="Gene3D" id="2.60.120.10">
    <property type="entry name" value="Jelly Rolls"/>
    <property type="match status" value="1"/>
</dbReference>
<dbReference type="PANTHER" id="PTHR43080">
    <property type="entry name" value="CBS DOMAIN-CONTAINING PROTEIN CBSX3, MITOCHONDRIAL"/>
    <property type="match status" value="1"/>
</dbReference>
<dbReference type="InterPro" id="IPR000644">
    <property type="entry name" value="CBS_dom"/>
</dbReference>
<dbReference type="Pfam" id="PF10335">
    <property type="entry name" value="DUF294_C"/>
    <property type="match status" value="1"/>
</dbReference>
<dbReference type="Proteomes" id="UP000427769">
    <property type="component" value="Chromosome"/>
</dbReference>
<evidence type="ECO:0000256" key="1">
    <source>
        <dbReference type="ARBA" id="ARBA00023122"/>
    </source>
</evidence>
<evidence type="ECO:0000313" key="6">
    <source>
        <dbReference type="Proteomes" id="UP000427769"/>
    </source>
</evidence>
<evidence type="ECO:0000256" key="2">
    <source>
        <dbReference type="PROSITE-ProRule" id="PRU00703"/>
    </source>
</evidence>
<sequence>METDALLSILKRTDPFALLKPEALAPLCNSLTVRNYDAGAYIFRQGEPGCDCLFVIAQGLVEILVEDDCRVESTVGLRRAFDFFGETVVLSGQRYPGSARAKEALTCLCIYRSDLEALIYSHPEFSGFFNTLLAERMRLLYERNITDRSCLISPTGTPRMFRDQVSRVMSTPLQTCREDAPVAQAARKMMQRQVGCLVVVDDVGRFRGILTDRHLVGGLVAEPVCAIDNCTVGRLMDPRLVAISPEAYLGEALVAMVRNRTRQLVVMERNLPVGIVAFSDLLRSQSADSLMRIHDIAEQTDIEGLATVSAGIDRVLDALVEERAGVRETMEIMTRLNDRITRKVIELSEDRMKTDGWGPPPVDYCWINMGSAARYEQTLRTDQDNAIIFADPAQADADATARYFRHLAEQVVDGLARCGFERCTGGVMASNPKWCRSISRWLDGARQWMTSPDPEDIRTLTILLDFRSLWGNTSLADTLWEGVSRAFSDSTSAGHMLSRDDQKLAAPIGFLGKIVTERSGPHKGRLNLKTTALVHMVNAVRLLAVHQGISTPSTLDRLDRLAEKRFLSPEDAAFYKAGFETLMMFRIRENLKRVRAGESPDNTLDPKTLDKSETLLLKDALSAVSQLQKRIGKTFQVPWMNFFGH</sequence>
<evidence type="ECO:0000313" key="5">
    <source>
        <dbReference type="EMBL" id="BBO76121.1"/>
    </source>
</evidence>
<dbReference type="KEGG" id="dwd:DSCW_35380"/>
<dbReference type="PANTHER" id="PTHR43080:SF26">
    <property type="entry name" value="REGULATORY PROTEIN"/>
    <property type="match status" value="1"/>
</dbReference>
<name>A0A5K7Z8U4_9BACT</name>
<dbReference type="InterPro" id="IPR051257">
    <property type="entry name" value="Diverse_CBS-Domain"/>
</dbReference>
<feature type="domain" description="CBS" evidence="4">
    <location>
        <begin position="169"/>
        <end position="227"/>
    </location>
</feature>
<organism evidence="5 6">
    <name type="scientific">Desulfosarcina widdelii</name>
    <dbReference type="NCBI Taxonomy" id="947919"/>
    <lineage>
        <taxon>Bacteria</taxon>
        <taxon>Pseudomonadati</taxon>
        <taxon>Thermodesulfobacteriota</taxon>
        <taxon>Desulfobacteria</taxon>
        <taxon>Desulfobacterales</taxon>
        <taxon>Desulfosarcinaceae</taxon>
        <taxon>Desulfosarcina</taxon>
    </lineage>
</organism>
<dbReference type="PROSITE" id="PS51371">
    <property type="entry name" value="CBS"/>
    <property type="match status" value="2"/>
</dbReference>
<dbReference type="InterPro" id="IPR018490">
    <property type="entry name" value="cNMP-bd_dom_sf"/>
</dbReference>
<dbReference type="AlphaFoldDB" id="A0A5K7Z8U4"/>
<dbReference type="PROSITE" id="PS50042">
    <property type="entry name" value="CNMP_BINDING_3"/>
    <property type="match status" value="1"/>
</dbReference>
<evidence type="ECO:0000259" key="4">
    <source>
        <dbReference type="PROSITE" id="PS51371"/>
    </source>
</evidence>
<dbReference type="Gene3D" id="3.10.580.10">
    <property type="entry name" value="CBS-domain"/>
    <property type="match status" value="1"/>
</dbReference>
<dbReference type="EMBL" id="AP021875">
    <property type="protein sequence ID" value="BBO76121.1"/>
    <property type="molecule type" value="Genomic_DNA"/>
</dbReference>
<dbReference type="GO" id="GO:0008773">
    <property type="term" value="F:[protein-PII] uridylyltransferase activity"/>
    <property type="evidence" value="ECO:0007669"/>
    <property type="project" value="InterPro"/>
</dbReference>
<dbReference type="Pfam" id="PF00571">
    <property type="entry name" value="CBS"/>
    <property type="match status" value="2"/>
</dbReference>
<dbReference type="Pfam" id="PF03445">
    <property type="entry name" value="DUF294"/>
    <property type="match status" value="1"/>
</dbReference>
<keyword evidence="5" id="KW-0808">Transferase</keyword>
<dbReference type="RefSeq" id="WP_155304977.1">
    <property type="nucleotide sequence ID" value="NZ_AP021875.1"/>
</dbReference>
<dbReference type="SUPFAM" id="SSF54631">
    <property type="entry name" value="CBS-domain pair"/>
    <property type="match status" value="1"/>
</dbReference>
<dbReference type="CDD" id="cd00038">
    <property type="entry name" value="CAP_ED"/>
    <property type="match status" value="1"/>
</dbReference>
<keyword evidence="6" id="KW-1185">Reference proteome</keyword>
<dbReference type="CDD" id="cd05401">
    <property type="entry name" value="NT_GlnE_GlnD_like"/>
    <property type="match status" value="1"/>
</dbReference>
<dbReference type="SMART" id="SM00100">
    <property type="entry name" value="cNMP"/>
    <property type="match status" value="1"/>
</dbReference>
<reference evidence="5 6" key="1">
    <citation type="submission" date="2019-11" db="EMBL/GenBank/DDBJ databases">
        <title>Comparative genomics of hydrocarbon-degrading Desulfosarcina strains.</title>
        <authorList>
            <person name="Watanabe M."/>
            <person name="Kojima H."/>
            <person name="Fukui M."/>
        </authorList>
    </citation>
    <scope>NUCLEOTIDE SEQUENCE [LARGE SCALE GENOMIC DNA]</scope>
    <source>
        <strain evidence="5 6">PP31</strain>
    </source>
</reference>
<feature type="domain" description="CBS" evidence="4">
    <location>
        <begin position="236"/>
        <end position="296"/>
    </location>
</feature>
<dbReference type="SMART" id="SM00116">
    <property type="entry name" value="CBS"/>
    <property type="match status" value="2"/>
</dbReference>
<gene>
    <name evidence="5" type="ORF">DSCW_35380</name>
</gene>
<proteinExistence type="predicted"/>
<feature type="domain" description="Cyclic nucleotide-binding" evidence="3">
    <location>
        <begin position="15"/>
        <end position="119"/>
    </location>
</feature>
<accession>A0A5K7Z8U4</accession>
<evidence type="ECO:0000259" key="3">
    <source>
        <dbReference type="PROSITE" id="PS50042"/>
    </source>
</evidence>
<keyword evidence="1 2" id="KW-0129">CBS domain</keyword>
<dbReference type="InterPro" id="IPR000595">
    <property type="entry name" value="cNMP-bd_dom"/>
</dbReference>
<dbReference type="Pfam" id="PF00027">
    <property type="entry name" value="cNMP_binding"/>
    <property type="match status" value="1"/>
</dbReference>
<dbReference type="InterPro" id="IPR018821">
    <property type="entry name" value="DUF294_put_nucleoTrafse_sb-bd"/>
</dbReference>
<dbReference type="SUPFAM" id="SSF51206">
    <property type="entry name" value="cAMP-binding domain-like"/>
    <property type="match status" value="1"/>
</dbReference>